<dbReference type="AlphaFoldDB" id="A0A6B0UTR9"/>
<evidence type="ECO:0000313" key="1">
    <source>
        <dbReference type="EMBL" id="MXU93179.1"/>
    </source>
</evidence>
<sequence length="142" mass="14675">MASRWARSAIVTRAGCFSACACRASGMPCSCGPGASCRAWPPSLWHTPATRPLSACSRSGRGPVPPAPPWLRPPPPCCCRDSGGCWSGRCPATAWCSWSWCGAACRGCACLATSGPGPGCARASGPCSLLCRTPCWPWTPST</sequence>
<reference evidence="1" key="1">
    <citation type="submission" date="2019-12" db="EMBL/GenBank/DDBJ databases">
        <title>An insight into the sialome of adult female Ixodes ricinus ticks feeding for 6 days.</title>
        <authorList>
            <person name="Perner J."/>
            <person name="Ribeiro J.M.C."/>
        </authorList>
    </citation>
    <scope>NUCLEOTIDE SEQUENCE</scope>
    <source>
        <strain evidence="1">Semi-engorged</strain>
        <tissue evidence="1">Salivary glands</tissue>
    </source>
</reference>
<proteinExistence type="predicted"/>
<name>A0A6B0UTR9_IXORI</name>
<dbReference type="EMBL" id="GIFC01011096">
    <property type="protein sequence ID" value="MXU93179.1"/>
    <property type="molecule type" value="Transcribed_RNA"/>
</dbReference>
<organism evidence="1">
    <name type="scientific">Ixodes ricinus</name>
    <name type="common">Common tick</name>
    <name type="synonym">Acarus ricinus</name>
    <dbReference type="NCBI Taxonomy" id="34613"/>
    <lineage>
        <taxon>Eukaryota</taxon>
        <taxon>Metazoa</taxon>
        <taxon>Ecdysozoa</taxon>
        <taxon>Arthropoda</taxon>
        <taxon>Chelicerata</taxon>
        <taxon>Arachnida</taxon>
        <taxon>Acari</taxon>
        <taxon>Parasitiformes</taxon>
        <taxon>Ixodida</taxon>
        <taxon>Ixodoidea</taxon>
        <taxon>Ixodidae</taxon>
        <taxon>Ixodinae</taxon>
        <taxon>Ixodes</taxon>
    </lineage>
</organism>
<protein>
    <submittedName>
        <fullName evidence="1">Uncharacterized protein</fullName>
    </submittedName>
</protein>
<accession>A0A6B0UTR9</accession>